<comment type="caution">
    <text evidence="1">The sequence shown here is derived from an EMBL/GenBank/DDBJ whole genome shotgun (WGS) entry which is preliminary data.</text>
</comment>
<dbReference type="Proteomes" id="UP000606721">
    <property type="component" value="Unassembled WGS sequence"/>
</dbReference>
<evidence type="ECO:0008006" key="3">
    <source>
        <dbReference type="Google" id="ProtNLM"/>
    </source>
</evidence>
<evidence type="ECO:0000313" key="1">
    <source>
        <dbReference type="EMBL" id="MBD2279161.1"/>
    </source>
</evidence>
<name>A0ABR8BXR1_APHFL</name>
<evidence type="ECO:0000313" key="2">
    <source>
        <dbReference type="Proteomes" id="UP000606721"/>
    </source>
</evidence>
<organism evidence="1 2">
    <name type="scientific">Aphanizomenon flos-aquae FACHB-1040</name>
    <dbReference type="NCBI Taxonomy" id="2692887"/>
    <lineage>
        <taxon>Bacteria</taxon>
        <taxon>Bacillati</taxon>
        <taxon>Cyanobacteriota</taxon>
        <taxon>Cyanophyceae</taxon>
        <taxon>Nostocales</taxon>
        <taxon>Aphanizomenonaceae</taxon>
        <taxon>Aphanizomenon</taxon>
    </lineage>
</organism>
<keyword evidence="2" id="KW-1185">Reference proteome</keyword>
<reference evidence="1 2" key="1">
    <citation type="journal article" date="2020" name="ISME J.">
        <title>Comparative genomics reveals insights into cyanobacterial evolution and habitat adaptation.</title>
        <authorList>
            <person name="Chen M.Y."/>
            <person name="Teng W.K."/>
            <person name="Zhao L."/>
            <person name="Hu C.X."/>
            <person name="Zhou Y.K."/>
            <person name="Han B.P."/>
            <person name="Song L.R."/>
            <person name="Shu W.S."/>
        </authorList>
    </citation>
    <scope>NUCLEOTIDE SEQUENCE [LARGE SCALE GENOMIC DNA]</scope>
    <source>
        <strain evidence="1 2">FACHB-1040</strain>
    </source>
</reference>
<sequence length="316" mass="37565">MEISKNILYILVEGKEWSFIERAIQELIYANILPQINYDVIEVGGSGNFNAIAKILYTDRSLHKHIPVIAIKDRDFTEQQKINQENNKNDSNLIETKAAKIVYWERNEWENYLLEETATIANILNQLPTQVQGRKPYKTNTRNTLTKEQLDQWLIEYLQSSICNELVECLRFRFRQNYERLKLDKPQNQIFSLEEIEIWFKEQIHIKCGESQTKIQALETILNNKLQEITWQSWFHDPMVLDINQAKRLFQGRQALKHLFDQAKKYLSIQHLNYEIFIEKMLLPEIEKNINSAILHDMGLMLNVYFQQAAKFIEIE</sequence>
<gene>
    <name evidence="1" type="ORF">H6F99_12905</name>
</gene>
<protein>
    <recommendedName>
        <fullName evidence="3">DUF4435 domain-containing protein</fullName>
    </recommendedName>
</protein>
<dbReference type="EMBL" id="JACJQT010000030">
    <property type="protein sequence ID" value="MBD2279161.1"/>
    <property type="molecule type" value="Genomic_DNA"/>
</dbReference>
<proteinExistence type="predicted"/>
<accession>A0ABR8BXR1</accession>
<dbReference type="RefSeq" id="WP_190383211.1">
    <property type="nucleotide sequence ID" value="NZ_JACJQT010000030.1"/>
</dbReference>